<dbReference type="PROSITE" id="PS01228">
    <property type="entry name" value="COF_1"/>
    <property type="match status" value="1"/>
</dbReference>
<dbReference type="InterPro" id="IPR006379">
    <property type="entry name" value="HAD-SF_hydro_IIB"/>
</dbReference>
<dbReference type="Pfam" id="PF08282">
    <property type="entry name" value="Hydrolase_3"/>
    <property type="match status" value="1"/>
</dbReference>
<dbReference type="Gene3D" id="3.30.1240.10">
    <property type="match status" value="1"/>
</dbReference>
<dbReference type="GO" id="GO:0016791">
    <property type="term" value="F:phosphatase activity"/>
    <property type="evidence" value="ECO:0007669"/>
    <property type="project" value="TreeGrafter"/>
</dbReference>
<dbReference type="InterPro" id="IPR000150">
    <property type="entry name" value="Cof"/>
</dbReference>
<name>A0A1H8K7J4_9BACI</name>
<organism evidence="1 2">
    <name type="scientific">Amphibacillus marinus</name>
    <dbReference type="NCBI Taxonomy" id="872970"/>
    <lineage>
        <taxon>Bacteria</taxon>
        <taxon>Bacillati</taxon>
        <taxon>Bacillota</taxon>
        <taxon>Bacilli</taxon>
        <taxon>Bacillales</taxon>
        <taxon>Bacillaceae</taxon>
        <taxon>Amphibacillus</taxon>
    </lineage>
</organism>
<keyword evidence="1" id="KW-0378">Hydrolase</keyword>
<dbReference type="PANTHER" id="PTHR10000:SF8">
    <property type="entry name" value="HAD SUPERFAMILY HYDROLASE-LIKE, TYPE 3"/>
    <property type="match status" value="1"/>
</dbReference>
<dbReference type="PANTHER" id="PTHR10000">
    <property type="entry name" value="PHOSPHOSERINE PHOSPHATASE"/>
    <property type="match status" value="1"/>
</dbReference>
<dbReference type="SFLD" id="SFLDG01140">
    <property type="entry name" value="C2.B:_Phosphomannomutase_and_P"/>
    <property type="match status" value="1"/>
</dbReference>
<accession>A0A1H8K7J4</accession>
<protein>
    <submittedName>
        <fullName evidence="1">Cof subfamily of IIB subfamily of haloacid dehalogenase superfamily/HAD-superfamily hydrolase, subfamily IIB</fullName>
    </submittedName>
</protein>
<dbReference type="InterPro" id="IPR036412">
    <property type="entry name" value="HAD-like_sf"/>
</dbReference>
<dbReference type="EMBL" id="FODJ01000002">
    <property type="protein sequence ID" value="SEN89009.1"/>
    <property type="molecule type" value="Genomic_DNA"/>
</dbReference>
<dbReference type="RefSeq" id="WP_177178209.1">
    <property type="nucleotide sequence ID" value="NZ_FODJ01000002.1"/>
</dbReference>
<dbReference type="InterPro" id="IPR023214">
    <property type="entry name" value="HAD_sf"/>
</dbReference>
<proteinExistence type="predicted"/>
<reference evidence="1 2" key="1">
    <citation type="submission" date="2016-10" db="EMBL/GenBank/DDBJ databases">
        <authorList>
            <person name="de Groot N.N."/>
        </authorList>
    </citation>
    <scope>NUCLEOTIDE SEQUENCE [LARGE SCALE GENOMIC DNA]</scope>
    <source>
        <strain evidence="1 2">CGMCC 1.10434</strain>
    </source>
</reference>
<dbReference type="Gene3D" id="3.40.50.1000">
    <property type="entry name" value="HAD superfamily/HAD-like"/>
    <property type="match status" value="1"/>
</dbReference>
<evidence type="ECO:0000313" key="2">
    <source>
        <dbReference type="Proteomes" id="UP000199300"/>
    </source>
</evidence>
<dbReference type="GO" id="GO:0005829">
    <property type="term" value="C:cytosol"/>
    <property type="evidence" value="ECO:0007669"/>
    <property type="project" value="TreeGrafter"/>
</dbReference>
<dbReference type="NCBIfam" id="TIGR00099">
    <property type="entry name" value="Cof-subfamily"/>
    <property type="match status" value="1"/>
</dbReference>
<dbReference type="NCBIfam" id="TIGR01484">
    <property type="entry name" value="HAD-SF-IIB"/>
    <property type="match status" value="1"/>
</dbReference>
<dbReference type="Proteomes" id="UP000199300">
    <property type="component" value="Unassembled WGS sequence"/>
</dbReference>
<keyword evidence="2" id="KW-1185">Reference proteome</keyword>
<dbReference type="AlphaFoldDB" id="A0A1H8K7J4"/>
<gene>
    <name evidence="1" type="ORF">SAMN04488134_102202</name>
</gene>
<dbReference type="SFLD" id="SFLDS00003">
    <property type="entry name" value="Haloacid_Dehalogenase"/>
    <property type="match status" value="1"/>
</dbReference>
<evidence type="ECO:0000313" key="1">
    <source>
        <dbReference type="EMBL" id="SEN89009.1"/>
    </source>
</evidence>
<dbReference type="SUPFAM" id="SSF56784">
    <property type="entry name" value="HAD-like"/>
    <property type="match status" value="1"/>
</dbReference>
<sequence length="266" mass="29980">MFHAKAMVFDLDGTLLNSNKQLSKRTITALIAARDNGIKLIFATARPPRVTSFANIELAQLGTMVYYNGAYFSCPVTNIEKHYAIPHRLSKEIIRKCHEEDANLSIEVMDKWYSLKPLNYRAFMHVNHDPIPLPFAQLIQLQATKILLTDFPLNAPLLNHYQDELNILITDNNRLVQIMAKEVAKEHATAYLLEKLKLTFSEVACFGDDYNDFGLFKKCGFPVAMGNAVSALKQIARHQTSTNDQDGVAVVIEQMLCYSRSSNPAT</sequence>
<dbReference type="STRING" id="872970.SAMN04488134_102202"/>
<dbReference type="GO" id="GO:0000287">
    <property type="term" value="F:magnesium ion binding"/>
    <property type="evidence" value="ECO:0007669"/>
    <property type="project" value="TreeGrafter"/>
</dbReference>